<evidence type="ECO:0000313" key="1">
    <source>
        <dbReference type="EMBL" id="SVB39455.1"/>
    </source>
</evidence>
<protein>
    <submittedName>
        <fullName evidence="1">Uncharacterized protein</fullName>
    </submittedName>
</protein>
<organism evidence="1">
    <name type="scientific">marine metagenome</name>
    <dbReference type="NCBI Taxonomy" id="408172"/>
    <lineage>
        <taxon>unclassified sequences</taxon>
        <taxon>metagenomes</taxon>
        <taxon>ecological metagenomes</taxon>
    </lineage>
</organism>
<accession>A0A382DMM5</accession>
<name>A0A382DMM5_9ZZZZ</name>
<proteinExistence type="predicted"/>
<dbReference type="EMBL" id="UINC01040079">
    <property type="protein sequence ID" value="SVB39455.1"/>
    <property type="molecule type" value="Genomic_DNA"/>
</dbReference>
<feature type="non-terminal residue" evidence="1">
    <location>
        <position position="1"/>
    </location>
</feature>
<sequence length="211" mass="22133">VSGPDLGLVVEANRLSGDLEGRSERDVDLRQGSLHLVGIDHEGPGAGSVETFPEFEDRLVAADTHVVDDGSDGGERPGLIEEGAWEHVDEVPLVATQVCSSEHPATLAVAPPPLGGVCATRPSDQVADGLVLDQTLYVTPEYSPPSGKGAPSDAELSSVVGQLDALLDRIGELLDGGPDGERTDDTAGLLEVERHLLGARRELGRTRRRLG</sequence>
<gene>
    <name evidence="1" type="ORF">METZ01_LOCUS192309</name>
</gene>
<reference evidence="1" key="1">
    <citation type="submission" date="2018-05" db="EMBL/GenBank/DDBJ databases">
        <authorList>
            <person name="Lanie J.A."/>
            <person name="Ng W.-L."/>
            <person name="Kazmierczak K.M."/>
            <person name="Andrzejewski T.M."/>
            <person name="Davidsen T.M."/>
            <person name="Wayne K.J."/>
            <person name="Tettelin H."/>
            <person name="Glass J.I."/>
            <person name="Rusch D."/>
            <person name="Podicherti R."/>
            <person name="Tsui H.-C.T."/>
            <person name="Winkler M.E."/>
        </authorList>
    </citation>
    <scope>NUCLEOTIDE SEQUENCE</scope>
</reference>
<dbReference type="AlphaFoldDB" id="A0A382DMM5"/>